<dbReference type="RefSeq" id="WP_132487657.1">
    <property type="nucleotide sequence ID" value="NZ_SMKW01000027.1"/>
</dbReference>
<protein>
    <submittedName>
        <fullName evidence="1">Uncharacterized protein</fullName>
    </submittedName>
</protein>
<evidence type="ECO:0000313" key="1">
    <source>
        <dbReference type="EMBL" id="TDD49008.1"/>
    </source>
</evidence>
<sequence length="147" mass="15387">MAEAFEHGGEIDVASGDDMDRAINVLQTGATLPAESSSLLADLIEAQITISVGLNPPTGWLSADMKSLDVARCLLAERGHAVSDQRQAISMLREGTALPAESSPALAALLQQYRVMEWSADASDGWLAVGAAAQAVARAVVQGMLQR</sequence>
<dbReference type="OrthoDB" id="5190073at2"/>
<proteinExistence type="predicted"/>
<dbReference type="AlphaFoldDB" id="A0A4R4YUF6"/>
<organism evidence="1 2">
    <name type="scientific">Saccharopolyspora elongata</name>
    <dbReference type="NCBI Taxonomy" id="2530387"/>
    <lineage>
        <taxon>Bacteria</taxon>
        <taxon>Bacillati</taxon>
        <taxon>Actinomycetota</taxon>
        <taxon>Actinomycetes</taxon>
        <taxon>Pseudonocardiales</taxon>
        <taxon>Pseudonocardiaceae</taxon>
        <taxon>Saccharopolyspora</taxon>
    </lineage>
</organism>
<dbReference type="Proteomes" id="UP000294947">
    <property type="component" value="Unassembled WGS sequence"/>
</dbReference>
<reference evidence="1 2" key="1">
    <citation type="submission" date="2019-03" db="EMBL/GenBank/DDBJ databases">
        <title>Draft genome sequences of novel Actinobacteria.</title>
        <authorList>
            <person name="Sahin N."/>
            <person name="Ay H."/>
            <person name="Saygin H."/>
        </authorList>
    </citation>
    <scope>NUCLEOTIDE SEQUENCE [LARGE SCALE GENOMIC DNA]</scope>
    <source>
        <strain evidence="1 2">7K502</strain>
    </source>
</reference>
<gene>
    <name evidence="1" type="ORF">E1288_21045</name>
</gene>
<name>A0A4R4YUF6_9PSEU</name>
<comment type="caution">
    <text evidence="1">The sequence shown here is derived from an EMBL/GenBank/DDBJ whole genome shotgun (WGS) entry which is preliminary data.</text>
</comment>
<accession>A0A4R4YUF6</accession>
<evidence type="ECO:0000313" key="2">
    <source>
        <dbReference type="Proteomes" id="UP000294947"/>
    </source>
</evidence>
<keyword evidence="2" id="KW-1185">Reference proteome</keyword>
<dbReference type="EMBL" id="SMKW01000027">
    <property type="protein sequence ID" value="TDD49008.1"/>
    <property type="molecule type" value="Genomic_DNA"/>
</dbReference>